<reference evidence="3 5" key="2">
    <citation type="submission" date="2019-08" db="EMBL/GenBank/DDBJ databases">
        <title>Genome of Algoriphagus ratkowskyi IC026.</title>
        <authorList>
            <person name="Bowman J.P."/>
        </authorList>
    </citation>
    <scope>NUCLEOTIDE SEQUENCE [LARGE SCALE GENOMIC DNA]</scope>
    <source>
        <strain evidence="3 5">IC026</strain>
    </source>
</reference>
<keyword evidence="1" id="KW-0472">Membrane</keyword>
<evidence type="ECO:0000313" key="5">
    <source>
        <dbReference type="Proteomes" id="UP000321927"/>
    </source>
</evidence>
<feature type="transmembrane region" description="Helical" evidence="1">
    <location>
        <begin position="26"/>
        <end position="47"/>
    </location>
</feature>
<dbReference type="Proteomes" id="UP000321927">
    <property type="component" value="Unassembled WGS sequence"/>
</dbReference>
<comment type="caution">
    <text evidence="2">The sequence shown here is derived from an EMBL/GenBank/DDBJ whole genome shotgun (WGS) entry which is preliminary data.</text>
</comment>
<name>A0A2W7QZV7_9BACT</name>
<keyword evidence="1" id="KW-0812">Transmembrane</keyword>
<protein>
    <submittedName>
        <fullName evidence="2">Uncharacterized protein</fullName>
    </submittedName>
</protein>
<dbReference type="RefSeq" id="WP_086503420.1">
    <property type="nucleotide sequence ID" value="NZ_MSSV01000041.1"/>
</dbReference>
<dbReference type="EMBL" id="VORV01000030">
    <property type="protein sequence ID" value="TXD75359.1"/>
    <property type="molecule type" value="Genomic_DNA"/>
</dbReference>
<keyword evidence="5" id="KW-1185">Reference proteome</keyword>
<evidence type="ECO:0000313" key="2">
    <source>
        <dbReference type="EMBL" id="PZX49217.1"/>
    </source>
</evidence>
<evidence type="ECO:0000256" key="1">
    <source>
        <dbReference type="SAM" id="Phobius"/>
    </source>
</evidence>
<accession>A0A2W7QZV7</accession>
<evidence type="ECO:0000313" key="3">
    <source>
        <dbReference type="EMBL" id="TXD75359.1"/>
    </source>
</evidence>
<dbReference type="Proteomes" id="UP000249115">
    <property type="component" value="Unassembled WGS sequence"/>
</dbReference>
<dbReference type="OrthoDB" id="1123272at2"/>
<evidence type="ECO:0000313" key="4">
    <source>
        <dbReference type="Proteomes" id="UP000249115"/>
    </source>
</evidence>
<dbReference type="EMBL" id="QKZU01000033">
    <property type="protein sequence ID" value="PZX49217.1"/>
    <property type="molecule type" value="Genomic_DNA"/>
</dbReference>
<feature type="transmembrane region" description="Helical" evidence="1">
    <location>
        <begin position="101"/>
        <end position="125"/>
    </location>
</feature>
<organism evidence="2 4">
    <name type="scientific">Algoriphagus ratkowskyi</name>
    <dbReference type="NCBI Taxonomy" id="57028"/>
    <lineage>
        <taxon>Bacteria</taxon>
        <taxon>Pseudomonadati</taxon>
        <taxon>Bacteroidota</taxon>
        <taxon>Cytophagia</taxon>
        <taxon>Cytophagales</taxon>
        <taxon>Cyclobacteriaceae</taxon>
        <taxon>Algoriphagus</taxon>
    </lineage>
</organism>
<proteinExistence type="predicted"/>
<sequence length="135" mass="15882">MRVYDYLFFKSYQLAIRSKNFDDMPALGGIVFVVACLMFNIFTISFVLEGFGINNFSFEKKYKYPFALILVLVILMYYLLNGRYRNIIKKYEERERELGKGLHPVFVIILYYGISFGLGMIAALFKNGDWIFRSN</sequence>
<dbReference type="AlphaFoldDB" id="A0A2W7QZV7"/>
<keyword evidence="1" id="KW-1133">Transmembrane helix</keyword>
<feature type="transmembrane region" description="Helical" evidence="1">
    <location>
        <begin position="62"/>
        <end position="80"/>
    </location>
</feature>
<gene>
    <name evidence="3" type="ORF">ESW18_20790</name>
    <name evidence="2" type="ORF">LV84_04281</name>
</gene>
<reference evidence="2 4" key="1">
    <citation type="submission" date="2018-06" db="EMBL/GenBank/DDBJ databases">
        <title>Genomic Encyclopedia of Archaeal and Bacterial Type Strains, Phase II (KMG-II): from individual species to whole genera.</title>
        <authorList>
            <person name="Goeker M."/>
        </authorList>
    </citation>
    <scope>NUCLEOTIDE SEQUENCE [LARGE SCALE GENOMIC DNA]</scope>
    <source>
        <strain evidence="2 4">DSM 22686</strain>
    </source>
</reference>